<name>A0A915IQL7_ROMCU</name>
<sequence length="116" mass="13374">MADLMTSVQGLLERLILKQKEKDIRVKECIHQRPLLLKLPMVTYQYANESKQPDFKTKSDIFDADDELKVRSVQMNEDLTELESGEEADSALQGEESCKQIDNEDALLYILITARR</sequence>
<protein>
    <submittedName>
        <fullName evidence="2">Uncharacterized protein</fullName>
    </submittedName>
</protein>
<keyword evidence="1" id="KW-1185">Reference proteome</keyword>
<dbReference type="WBParaSite" id="nRc.2.0.1.t16297-RA">
    <property type="protein sequence ID" value="nRc.2.0.1.t16297-RA"/>
    <property type="gene ID" value="nRc.2.0.1.g16297"/>
</dbReference>
<accession>A0A915IQL7</accession>
<organism evidence="1 2">
    <name type="scientific">Romanomermis culicivorax</name>
    <name type="common">Nematode worm</name>
    <dbReference type="NCBI Taxonomy" id="13658"/>
    <lineage>
        <taxon>Eukaryota</taxon>
        <taxon>Metazoa</taxon>
        <taxon>Ecdysozoa</taxon>
        <taxon>Nematoda</taxon>
        <taxon>Enoplea</taxon>
        <taxon>Dorylaimia</taxon>
        <taxon>Mermithida</taxon>
        <taxon>Mermithoidea</taxon>
        <taxon>Mermithidae</taxon>
        <taxon>Romanomermis</taxon>
    </lineage>
</organism>
<reference evidence="2" key="1">
    <citation type="submission" date="2022-11" db="UniProtKB">
        <authorList>
            <consortium name="WormBaseParasite"/>
        </authorList>
    </citation>
    <scope>IDENTIFICATION</scope>
</reference>
<evidence type="ECO:0000313" key="2">
    <source>
        <dbReference type="WBParaSite" id="nRc.2.0.1.t16297-RA"/>
    </source>
</evidence>
<evidence type="ECO:0000313" key="1">
    <source>
        <dbReference type="Proteomes" id="UP000887565"/>
    </source>
</evidence>
<dbReference type="Proteomes" id="UP000887565">
    <property type="component" value="Unplaced"/>
</dbReference>
<proteinExistence type="predicted"/>
<dbReference type="AlphaFoldDB" id="A0A915IQL7"/>